<organism evidence="1 2">
    <name type="scientific">Bacteroides cellulosilyticus</name>
    <dbReference type="NCBI Taxonomy" id="246787"/>
    <lineage>
        <taxon>Bacteria</taxon>
        <taxon>Pseudomonadati</taxon>
        <taxon>Bacteroidota</taxon>
        <taxon>Bacteroidia</taxon>
        <taxon>Bacteroidales</taxon>
        <taxon>Bacteroidaceae</taxon>
        <taxon>Bacteroides</taxon>
    </lineage>
</organism>
<dbReference type="RefSeq" id="WP_118121664.1">
    <property type="nucleotide sequence ID" value="NZ_VVYV01000057.1"/>
</dbReference>
<dbReference type="Proteomes" id="UP000448877">
    <property type="component" value="Unassembled WGS sequence"/>
</dbReference>
<proteinExistence type="predicted"/>
<dbReference type="AlphaFoldDB" id="A0A642PPX6"/>
<accession>A0A642PPX6</accession>
<protein>
    <submittedName>
        <fullName evidence="1">Uncharacterized protein</fullName>
    </submittedName>
</protein>
<dbReference type="EMBL" id="VVYV01000057">
    <property type="protein sequence ID" value="KAA5413101.1"/>
    <property type="molecule type" value="Genomic_DNA"/>
</dbReference>
<sequence>MNNKGIMFTALQRFYGALSNLDKFASANNLIDNVVCLDDFFSSFRSTSFVLQCALAHTEYEPLYDKFRQKYLKENRVCKWMVETRNEVEKQHPFDLLKQVYVTIYTPVSAMILKSETFTVENDVEYQTLVESLKDELKKINTVEVHFSLDFRFRKADDNADLYNDICAAIIIMTNMLKDMYSTIGDCTELCDDLIIKIEELERKILKSEIIFVDDYVYYADKDIFEKGDRLIPELPCNNVDVRKMLESYGVKYPSYDSKEFMKFLAKLHLAIYQKQGRHLMPVIFVVYGNNICKTIPFDSSIRTTAYRKVNEIADKVISDDIKYVTMIHEAYNYKSFQYHMLPYYKRIEHSNGESIMVQQIGDGFVPRMMMFDTSKINDPKYVDDVLKNRFDVKCIVEKSAMYPIYLAIKEKRDRKATRKNS</sequence>
<reference evidence="1 2" key="1">
    <citation type="journal article" date="2019" name="Nat. Med.">
        <title>A library of human gut bacterial isolates paired with longitudinal multiomics data enables mechanistic microbiome research.</title>
        <authorList>
            <person name="Poyet M."/>
            <person name="Groussin M."/>
            <person name="Gibbons S.M."/>
            <person name="Avila-Pacheco J."/>
            <person name="Jiang X."/>
            <person name="Kearney S.M."/>
            <person name="Perrotta A.R."/>
            <person name="Berdy B."/>
            <person name="Zhao S."/>
            <person name="Lieberman T.D."/>
            <person name="Swanson P.K."/>
            <person name="Smith M."/>
            <person name="Roesemann S."/>
            <person name="Alexander J.E."/>
            <person name="Rich S.A."/>
            <person name="Livny J."/>
            <person name="Vlamakis H."/>
            <person name="Clish C."/>
            <person name="Bullock K."/>
            <person name="Deik A."/>
            <person name="Scott J."/>
            <person name="Pierce K.A."/>
            <person name="Xavier R.J."/>
            <person name="Alm E.J."/>
        </authorList>
    </citation>
    <scope>NUCLEOTIDE SEQUENCE [LARGE SCALE GENOMIC DNA]</scope>
    <source>
        <strain evidence="1 2">BIOML-A6</strain>
    </source>
</reference>
<name>A0A642PPX6_9BACE</name>
<comment type="caution">
    <text evidence="1">The sequence shown here is derived from an EMBL/GenBank/DDBJ whole genome shotgun (WGS) entry which is preliminary data.</text>
</comment>
<dbReference type="GeneID" id="79859705"/>
<gene>
    <name evidence="1" type="ORF">F2Y81_23975</name>
</gene>
<evidence type="ECO:0000313" key="1">
    <source>
        <dbReference type="EMBL" id="KAA5413101.1"/>
    </source>
</evidence>
<evidence type="ECO:0000313" key="2">
    <source>
        <dbReference type="Proteomes" id="UP000448877"/>
    </source>
</evidence>